<dbReference type="InterPro" id="IPR023298">
    <property type="entry name" value="ATPase_P-typ_TM_dom_sf"/>
</dbReference>
<dbReference type="GO" id="GO:0012505">
    <property type="term" value="C:endomembrane system"/>
    <property type="evidence" value="ECO:0007669"/>
    <property type="project" value="UniProtKB-SubCell"/>
</dbReference>
<dbReference type="Gene3D" id="3.30.70.100">
    <property type="match status" value="2"/>
</dbReference>
<comment type="subunit">
    <text evidence="3">Monomer.</text>
</comment>
<feature type="transmembrane region" description="Helical" evidence="19">
    <location>
        <begin position="266"/>
        <end position="284"/>
    </location>
</feature>
<dbReference type="InterPro" id="IPR008250">
    <property type="entry name" value="ATPase_P-typ_transduc_dom_A_sf"/>
</dbReference>
<evidence type="ECO:0000256" key="16">
    <source>
        <dbReference type="ARBA" id="ARBA00023136"/>
    </source>
</evidence>
<dbReference type="PRINTS" id="PR00941">
    <property type="entry name" value="CDATPASE"/>
</dbReference>
<feature type="transmembrane region" description="Helical" evidence="19">
    <location>
        <begin position="765"/>
        <end position="782"/>
    </location>
</feature>
<dbReference type="CDD" id="cd02094">
    <property type="entry name" value="P-type_ATPase_Cu-like"/>
    <property type="match status" value="1"/>
</dbReference>
<dbReference type="PROSITE" id="PS00154">
    <property type="entry name" value="ATPASE_E1_E2"/>
    <property type="match status" value="1"/>
</dbReference>
<keyword evidence="5 19" id="KW-0812">Transmembrane</keyword>
<dbReference type="PROSITE" id="PS50846">
    <property type="entry name" value="HMA_2"/>
    <property type="match status" value="2"/>
</dbReference>
<dbReference type="FunFam" id="2.70.150.10:FF:000002">
    <property type="entry name" value="Copper-transporting ATPase 1, putative"/>
    <property type="match status" value="1"/>
</dbReference>
<dbReference type="Pfam" id="PF00702">
    <property type="entry name" value="Hydrolase"/>
    <property type="match status" value="1"/>
</dbReference>
<comment type="similarity">
    <text evidence="2 19">Belongs to the cation transport ATPase (P-type) (TC 3.A.3) family. Type IB subfamily.</text>
</comment>
<dbReference type="InterPro" id="IPR023299">
    <property type="entry name" value="ATPase_P-typ_cyto_dom_N"/>
</dbReference>
<dbReference type="GO" id="GO:0016887">
    <property type="term" value="F:ATP hydrolysis activity"/>
    <property type="evidence" value="ECO:0007669"/>
    <property type="project" value="InterPro"/>
</dbReference>
<dbReference type="InterPro" id="IPR001757">
    <property type="entry name" value="P_typ_ATPase"/>
</dbReference>
<dbReference type="Proteomes" id="UP000265560">
    <property type="component" value="Chromosome"/>
</dbReference>
<dbReference type="InterPro" id="IPR017969">
    <property type="entry name" value="Heavy-metal-associated_CS"/>
</dbReference>
<dbReference type="EC" id="7.2.2.9" evidence="17"/>
<dbReference type="CDD" id="cd00371">
    <property type="entry name" value="HMA"/>
    <property type="match status" value="2"/>
</dbReference>
<dbReference type="OrthoDB" id="9814270at2"/>
<dbReference type="PANTHER" id="PTHR43520">
    <property type="entry name" value="ATP7, ISOFORM B"/>
    <property type="match status" value="1"/>
</dbReference>
<feature type="domain" description="HMA" evidence="20">
    <location>
        <begin position="95"/>
        <end position="161"/>
    </location>
</feature>
<evidence type="ECO:0000256" key="14">
    <source>
        <dbReference type="ARBA" id="ARBA00023008"/>
    </source>
</evidence>
<keyword evidence="4" id="KW-0813">Transport</keyword>
<evidence type="ECO:0000256" key="18">
    <source>
        <dbReference type="ARBA" id="ARBA00047424"/>
    </source>
</evidence>
<evidence type="ECO:0000256" key="10">
    <source>
        <dbReference type="ARBA" id="ARBA00022840"/>
    </source>
</evidence>
<dbReference type="FunFam" id="3.30.70.100:FF:000005">
    <property type="entry name" value="Copper-exporting P-type ATPase A"/>
    <property type="match status" value="2"/>
</dbReference>
<reference evidence="22" key="1">
    <citation type="submission" date="2018-09" db="EMBL/GenBank/DDBJ databases">
        <authorList>
            <person name="Zhu H."/>
        </authorList>
    </citation>
    <scope>NUCLEOTIDE SEQUENCE [LARGE SCALE GENOMIC DNA]</scope>
    <source>
        <strain evidence="22">K2W31S-8</strain>
    </source>
</reference>
<keyword evidence="11" id="KW-0460">Magnesium</keyword>
<feature type="transmembrane region" description="Helical" evidence="19">
    <location>
        <begin position="180"/>
        <end position="201"/>
    </location>
</feature>
<keyword evidence="9" id="KW-0187">Copper transport</keyword>
<accession>A0A385Z805</accession>
<evidence type="ECO:0000256" key="19">
    <source>
        <dbReference type="RuleBase" id="RU362081"/>
    </source>
</evidence>
<dbReference type="GO" id="GO:0043682">
    <property type="term" value="F:P-type divalent copper transporter activity"/>
    <property type="evidence" value="ECO:0007669"/>
    <property type="project" value="UniProtKB-EC"/>
</dbReference>
<organism evidence="21 22">
    <name type="scientific">Pseudomonas cavernae</name>
    <dbReference type="NCBI Taxonomy" id="2320867"/>
    <lineage>
        <taxon>Bacteria</taxon>
        <taxon>Pseudomonadati</taxon>
        <taxon>Pseudomonadota</taxon>
        <taxon>Gammaproteobacteria</taxon>
        <taxon>Pseudomonadales</taxon>
        <taxon>Pseudomonadaceae</taxon>
        <taxon>Pseudomonas</taxon>
    </lineage>
</organism>
<dbReference type="Pfam" id="PF00403">
    <property type="entry name" value="HMA"/>
    <property type="match status" value="2"/>
</dbReference>
<feature type="transmembrane region" description="Helical" evidence="19">
    <location>
        <begin position="207"/>
        <end position="226"/>
    </location>
</feature>
<dbReference type="NCBIfam" id="TIGR01511">
    <property type="entry name" value="ATPase-IB1_Cu"/>
    <property type="match status" value="1"/>
</dbReference>
<dbReference type="InterPro" id="IPR006122">
    <property type="entry name" value="HMA_Cu_ion-bd"/>
</dbReference>
<evidence type="ECO:0000256" key="3">
    <source>
        <dbReference type="ARBA" id="ARBA00011245"/>
    </source>
</evidence>
<protein>
    <recommendedName>
        <fullName evidence="17">P-type Cu(2+) transporter</fullName>
        <ecNumber evidence="17">7.2.2.9</ecNumber>
    </recommendedName>
</protein>
<evidence type="ECO:0000256" key="12">
    <source>
        <dbReference type="ARBA" id="ARBA00022967"/>
    </source>
</evidence>
<evidence type="ECO:0000256" key="5">
    <source>
        <dbReference type="ARBA" id="ARBA00022692"/>
    </source>
</evidence>
<dbReference type="SUPFAM" id="SSF81653">
    <property type="entry name" value="Calcium ATPase, transduction domain A"/>
    <property type="match status" value="1"/>
</dbReference>
<dbReference type="GO" id="GO:0005886">
    <property type="term" value="C:plasma membrane"/>
    <property type="evidence" value="ECO:0007669"/>
    <property type="project" value="UniProtKB-SubCell"/>
</dbReference>
<dbReference type="KEGG" id="pcav:D3880_15315"/>
<dbReference type="NCBIfam" id="TIGR01525">
    <property type="entry name" value="ATPase-IB_hvy"/>
    <property type="match status" value="1"/>
</dbReference>
<evidence type="ECO:0000256" key="4">
    <source>
        <dbReference type="ARBA" id="ARBA00022448"/>
    </source>
</evidence>
<keyword evidence="12" id="KW-1278">Translocase</keyword>
<dbReference type="EMBL" id="CP032419">
    <property type="protein sequence ID" value="AYC33642.1"/>
    <property type="molecule type" value="Genomic_DNA"/>
</dbReference>
<feature type="transmembrane region" description="Helical" evidence="19">
    <location>
        <begin position="422"/>
        <end position="444"/>
    </location>
</feature>
<dbReference type="Pfam" id="PF00122">
    <property type="entry name" value="E1-E2_ATPase"/>
    <property type="match status" value="1"/>
</dbReference>
<keyword evidence="10 19" id="KW-0067">ATP-binding</keyword>
<proteinExistence type="inferred from homology"/>
<evidence type="ECO:0000256" key="8">
    <source>
        <dbReference type="ARBA" id="ARBA00022741"/>
    </source>
</evidence>
<evidence type="ECO:0000256" key="15">
    <source>
        <dbReference type="ARBA" id="ARBA00023065"/>
    </source>
</evidence>
<sequence>MGEKGSRRSAVTNTLPNITAVPPASPVQQWRLGVAGMTCASCVARVEKALIRVPGVTAANVNLASEAATVELEANASLAALLQAVVGAGYRVKEDQLDLAIAGMTCASCVGRVEKTLLKVPGVLAATVNLASEAARVRVAAGAVSTAALIQAVAAAGYEARAAAAAVAVAAPPRHDWWPVALAAVLSLPLVAQMLAALLGVQWSLPGWVQLLLATPVQFWLGARFYRAGWRALRVGSGNMDLLVALGTSAGYGLSVYQLAAHSGPGIPHLYFEASAVVITLVLLGKWLEARAKRHTGDAIRALQALRPDTAHVRRDGVDYEVPASALVVGDLVVVRPGERVPVDGVVRAGRSHLDVSLLTGESLPVAKGDGDPVTGGSINAEGLLLVETTAVGAESTLSRIIRLVENAQAAKAPIQRLVDRVSAAFVPVVLVIAAMTLLIGWWVTGEIAGPLINAVAVLVIACPCALGLATPTVIMAGTGVGARHGILIKDAEALEIAHRVGVVAFDKTGTLTQGKPQVTALEAADGDTPGLLRLAASAQTGSEHPLAQALLDKARQEGVTLLPASSVTALPGRGLAAGVAGRELRLGSSRLMQELGVDLSSLSASASALTQDGNTLSWLADVTARPALVGLIAFGDVLKPSAQLAVARLRELGIRTVMITGDNQGAAASVAAALGLDEVRAEVLPGDKAATVQALRAEGAVVAMVGDGINDAPALAAADVGIAMATGTDVAMHTAGITLMRGDPALVADAVALSRRTYQRILKSLFWAFVYNLVGIPLAAFGLLNPVVAGAAMAMSSVSVVTYALLLRRWQPTPRELA</sequence>
<dbReference type="PANTHER" id="PTHR43520:SF8">
    <property type="entry name" value="P-TYPE CU(+) TRANSPORTER"/>
    <property type="match status" value="1"/>
</dbReference>
<evidence type="ECO:0000259" key="20">
    <source>
        <dbReference type="PROSITE" id="PS50846"/>
    </source>
</evidence>
<evidence type="ECO:0000256" key="13">
    <source>
        <dbReference type="ARBA" id="ARBA00022989"/>
    </source>
</evidence>
<gene>
    <name evidence="21" type="ORF">D3880_15315</name>
</gene>
<dbReference type="Gene3D" id="2.70.150.10">
    <property type="entry name" value="Calcium-transporting ATPase, cytoplasmic transduction domain A"/>
    <property type="match status" value="1"/>
</dbReference>
<dbReference type="GO" id="GO:0055070">
    <property type="term" value="P:copper ion homeostasis"/>
    <property type="evidence" value="ECO:0007669"/>
    <property type="project" value="TreeGrafter"/>
</dbReference>
<keyword evidence="13 19" id="KW-1133">Transmembrane helix</keyword>
<dbReference type="InterPro" id="IPR059000">
    <property type="entry name" value="ATPase_P-type_domA"/>
</dbReference>
<dbReference type="AlphaFoldDB" id="A0A385Z805"/>
<dbReference type="InterPro" id="IPR044492">
    <property type="entry name" value="P_typ_ATPase_HD_dom"/>
</dbReference>
<keyword evidence="19" id="KW-1003">Cell membrane</keyword>
<dbReference type="NCBIfam" id="TIGR01494">
    <property type="entry name" value="ATPase_P-type"/>
    <property type="match status" value="1"/>
</dbReference>
<dbReference type="SFLD" id="SFLDG00002">
    <property type="entry name" value="C1.7:_P-type_atpase_like"/>
    <property type="match status" value="1"/>
</dbReference>
<evidence type="ECO:0000256" key="9">
    <source>
        <dbReference type="ARBA" id="ARBA00022796"/>
    </source>
</evidence>
<keyword evidence="8 19" id="KW-0547">Nucleotide-binding</keyword>
<dbReference type="InterPro" id="IPR036412">
    <property type="entry name" value="HAD-like_sf"/>
</dbReference>
<feature type="transmembrane region" description="Helical" evidence="19">
    <location>
        <begin position="456"/>
        <end position="481"/>
    </location>
</feature>
<dbReference type="InterPro" id="IPR006121">
    <property type="entry name" value="HMA_dom"/>
</dbReference>
<dbReference type="PROSITE" id="PS01047">
    <property type="entry name" value="HMA_1"/>
    <property type="match status" value="2"/>
</dbReference>
<dbReference type="SFLD" id="SFLDS00003">
    <property type="entry name" value="Haloacid_Dehalogenase"/>
    <property type="match status" value="1"/>
</dbReference>
<evidence type="ECO:0000256" key="7">
    <source>
        <dbReference type="ARBA" id="ARBA00022737"/>
    </source>
</evidence>
<keyword evidence="22" id="KW-1185">Reference proteome</keyword>
<dbReference type="Gene3D" id="3.40.1110.10">
    <property type="entry name" value="Calcium-transporting ATPase, cytoplasmic domain N"/>
    <property type="match status" value="1"/>
</dbReference>
<dbReference type="SUPFAM" id="SSF56784">
    <property type="entry name" value="HAD-like"/>
    <property type="match status" value="1"/>
</dbReference>
<dbReference type="InterPro" id="IPR036163">
    <property type="entry name" value="HMA_dom_sf"/>
</dbReference>
<evidence type="ECO:0000256" key="2">
    <source>
        <dbReference type="ARBA" id="ARBA00006024"/>
    </source>
</evidence>
<evidence type="ECO:0000313" key="21">
    <source>
        <dbReference type="EMBL" id="AYC33642.1"/>
    </source>
</evidence>
<dbReference type="SUPFAM" id="SSF55008">
    <property type="entry name" value="HMA, heavy metal-associated domain"/>
    <property type="match status" value="2"/>
</dbReference>
<evidence type="ECO:0000256" key="11">
    <source>
        <dbReference type="ARBA" id="ARBA00022842"/>
    </source>
</evidence>
<feature type="transmembrane region" description="Helical" evidence="19">
    <location>
        <begin position="788"/>
        <end position="808"/>
    </location>
</feature>
<dbReference type="PRINTS" id="PR00119">
    <property type="entry name" value="CATATPASE"/>
</dbReference>
<comment type="catalytic activity">
    <reaction evidence="18">
        <text>Cu(2+)(in) + ATP + H2O = Cu(2+)(out) + ADP + phosphate + H(+)</text>
        <dbReference type="Rhea" id="RHEA:10376"/>
        <dbReference type="ChEBI" id="CHEBI:15377"/>
        <dbReference type="ChEBI" id="CHEBI:15378"/>
        <dbReference type="ChEBI" id="CHEBI:29036"/>
        <dbReference type="ChEBI" id="CHEBI:30616"/>
        <dbReference type="ChEBI" id="CHEBI:43474"/>
        <dbReference type="ChEBI" id="CHEBI:456216"/>
        <dbReference type="EC" id="7.2.2.9"/>
    </reaction>
</comment>
<dbReference type="Gene3D" id="3.40.50.1000">
    <property type="entry name" value="HAD superfamily/HAD-like"/>
    <property type="match status" value="1"/>
</dbReference>
<evidence type="ECO:0000256" key="17">
    <source>
        <dbReference type="ARBA" id="ARBA00038904"/>
    </source>
</evidence>
<dbReference type="GO" id="GO:0005524">
    <property type="term" value="F:ATP binding"/>
    <property type="evidence" value="ECO:0007669"/>
    <property type="project" value="UniProtKB-UniRule"/>
</dbReference>
<feature type="transmembrane region" description="Helical" evidence="19">
    <location>
        <begin position="238"/>
        <end position="260"/>
    </location>
</feature>
<dbReference type="InterPro" id="IPR027256">
    <property type="entry name" value="P-typ_ATPase_IB"/>
</dbReference>
<dbReference type="NCBIfam" id="TIGR00003">
    <property type="entry name" value="copper ion binding protein"/>
    <property type="match status" value="2"/>
</dbReference>
<dbReference type="GO" id="GO:0005507">
    <property type="term" value="F:copper ion binding"/>
    <property type="evidence" value="ECO:0007669"/>
    <property type="project" value="InterPro"/>
</dbReference>
<comment type="subcellular location">
    <subcellularLocation>
        <location evidence="19">Cell membrane</location>
    </subcellularLocation>
    <subcellularLocation>
        <location evidence="1">Endomembrane system</location>
        <topology evidence="1">Multi-pass membrane protein</topology>
    </subcellularLocation>
</comment>
<dbReference type="InterPro" id="IPR018303">
    <property type="entry name" value="ATPase_P-typ_P_site"/>
</dbReference>
<evidence type="ECO:0000256" key="1">
    <source>
        <dbReference type="ARBA" id="ARBA00004127"/>
    </source>
</evidence>
<evidence type="ECO:0000313" key="22">
    <source>
        <dbReference type="Proteomes" id="UP000265560"/>
    </source>
</evidence>
<dbReference type="InterPro" id="IPR023214">
    <property type="entry name" value="HAD_sf"/>
</dbReference>
<feature type="domain" description="HMA" evidence="20">
    <location>
        <begin position="28"/>
        <end position="93"/>
    </location>
</feature>
<keyword evidence="6 19" id="KW-0479">Metal-binding</keyword>
<keyword evidence="16 19" id="KW-0472">Membrane</keyword>
<keyword evidence="14" id="KW-0186">Copper</keyword>
<keyword evidence="15" id="KW-0406">Ion transport</keyword>
<name>A0A385Z805_9PSED</name>
<keyword evidence="7" id="KW-0677">Repeat</keyword>
<dbReference type="SUPFAM" id="SSF81665">
    <property type="entry name" value="Calcium ATPase, transmembrane domain M"/>
    <property type="match status" value="1"/>
</dbReference>
<evidence type="ECO:0000256" key="6">
    <source>
        <dbReference type="ARBA" id="ARBA00022723"/>
    </source>
</evidence>
<dbReference type="SFLD" id="SFLDF00027">
    <property type="entry name" value="p-type_atpase"/>
    <property type="match status" value="1"/>
</dbReference>